<dbReference type="HOGENOM" id="CLU_1346456_0_0_2"/>
<name>A0A075LQV1_9EURY</name>
<keyword evidence="2" id="KW-1185">Reference proteome</keyword>
<dbReference type="GeneID" id="24841194"/>
<gene>
    <name evidence="1" type="ORF">PAP_00295</name>
</gene>
<dbReference type="OrthoDB" id="85492at2157"/>
<dbReference type="EMBL" id="CP006019">
    <property type="protein sequence ID" value="AIF68506.1"/>
    <property type="molecule type" value="Genomic_DNA"/>
</dbReference>
<reference evidence="2" key="1">
    <citation type="submission" date="2013-06" db="EMBL/GenBank/DDBJ databases">
        <title>Complete Genome Sequence of Hyperthermophilic Palaeococcus pacificus DY20341T, Isolated from a Deep-Sea Hydrothermal Sediments.</title>
        <authorList>
            <person name="Zeng X."/>
            <person name="Shao Z."/>
        </authorList>
    </citation>
    <scope>NUCLEOTIDE SEQUENCE [LARGE SCALE GENOMIC DNA]</scope>
    <source>
        <strain evidence="2">DY20341</strain>
    </source>
</reference>
<organism evidence="1 2">
    <name type="scientific">Palaeococcus pacificus DY20341</name>
    <dbReference type="NCBI Taxonomy" id="1343739"/>
    <lineage>
        <taxon>Archaea</taxon>
        <taxon>Methanobacteriati</taxon>
        <taxon>Methanobacteriota</taxon>
        <taxon>Thermococci</taxon>
        <taxon>Thermococcales</taxon>
        <taxon>Thermococcaceae</taxon>
        <taxon>Palaeococcus</taxon>
    </lineage>
</organism>
<accession>A0A075LQV1</accession>
<evidence type="ECO:0000313" key="1">
    <source>
        <dbReference type="EMBL" id="AIF68506.1"/>
    </source>
</evidence>
<dbReference type="eggNOG" id="arCOG03786">
    <property type="taxonomic scope" value="Archaea"/>
</dbReference>
<dbReference type="Proteomes" id="UP000027981">
    <property type="component" value="Chromosome"/>
</dbReference>
<dbReference type="RefSeq" id="WP_048163973.1">
    <property type="nucleotide sequence ID" value="NZ_CP006019.1"/>
</dbReference>
<reference evidence="1 2" key="2">
    <citation type="journal article" date="2015" name="Genome Announc.">
        <title>Complete Genome Sequence of Hyperthermophilic Piezophilic Archaeon Palaeococcus pacificus DY20341T, Isolated from Deep-Sea Hydrothermal Sediments.</title>
        <authorList>
            <person name="Zeng X."/>
            <person name="Jebbar M."/>
            <person name="Shao Z."/>
        </authorList>
    </citation>
    <scope>NUCLEOTIDE SEQUENCE [LARGE SCALE GENOMIC DNA]</scope>
    <source>
        <strain evidence="1 2">DY20341</strain>
    </source>
</reference>
<sequence length="224" mass="26187">MKLVPSVAYLRVYKQAFVGYSMALAGWIGEYLVNQSSLPKPIFFSRALRKLNFKFMGEEREEDEIIQFFANKKVGVTVSHEPFNDTLFLQIYPLKRRISSAMTVRAQYIEFYDQFVVSIEPAQRLPRGVRSLGINPLILEEDYPLSMPYWGMVHEDWENDLKLLVMLNEIFDELNDKEYRCPVCFSPLRRESYSLKCDTCGFTFVGEEDFAEVIEQTGEEEFAF</sequence>
<protein>
    <submittedName>
        <fullName evidence="1">Uncharacterized protein</fullName>
    </submittedName>
</protein>
<dbReference type="KEGG" id="ppac:PAP_00295"/>
<dbReference type="STRING" id="1343739.PAP_00295"/>
<proteinExistence type="predicted"/>
<evidence type="ECO:0000313" key="2">
    <source>
        <dbReference type="Proteomes" id="UP000027981"/>
    </source>
</evidence>
<dbReference type="AlphaFoldDB" id="A0A075LQV1"/>